<keyword evidence="5" id="KW-0699">rRNA-binding</keyword>
<dbReference type="PANTHER" id="PTHR19836">
    <property type="entry name" value="30S RIBOSOMAL PROTEIN S14"/>
    <property type="match status" value="1"/>
</dbReference>
<dbReference type="PROSITE" id="PS00527">
    <property type="entry name" value="RIBOSOMAL_S14"/>
    <property type="match status" value="1"/>
</dbReference>
<dbReference type="HAMAP" id="MF_00537">
    <property type="entry name" value="Ribosomal_uS14_1"/>
    <property type="match status" value="1"/>
</dbReference>
<evidence type="ECO:0000256" key="1">
    <source>
        <dbReference type="ARBA" id="ARBA00009083"/>
    </source>
</evidence>
<dbReference type="InterPro" id="IPR001209">
    <property type="entry name" value="Ribosomal_uS14"/>
</dbReference>
<keyword evidence="6" id="KW-0934">Plastid</keyword>
<dbReference type="InterPro" id="IPR023036">
    <property type="entry name" value="Ribosomal_uS14_bac/plastid"/>
</dbReference>
<comment type="similarity">
    <text evidence="1 5">Belongs to the universal ribosomal protein uS14 family.</text>
</comment>
<evidence type="ECO:0000256" key="3">
    <source>
        <dbReference type="ARBA" id="ARBA00023274"/>
    </source>
</evidence>
<keyword evidence="6" id="KW-0150">Chloroplast</keyword>
<gene>
    <name evidence="5 6" type="primary">rps14</name>
</gene>
<evidence type="ECO:0000256" key="5">
    <source>
        <dbReference type="HAMAP-Rule" id="MF_00537"/>
    </source>
</evidence>
<keyword evidence="5" id="KW-0694">RNA-binding</keyword>
<evidence type="ECO:0000256" key="4">
    <source>
        <dbReference type="ARBA" id="ARBA00035247"/>
    </source>
</evidence>
<organism evidence="6">
    <name type="scientific">Ostreobium sp. HV05042</name>
    <dbReference type="NCBI Taxonomy" id="1979227"/>
    <lineage>
        <taxon>Eukaryota</taxon>
        <taxon>Viridiplantae</taxon>
        <taxon>Chlorophyta</taxon>
        <taxon>core chlorophytes</taxon>
        <taxon>Ulvophyceae</taxon>
        <taxon>TCBD clade</taxon>
        <taxon>Bryopsidales</taxon>
        <taxon>Ostreobineae</taxon>
        <taxon>Ostreobiaceae</taxon>
        <taxon>Ostreobium</taxon>
    </lineage>
</organism>
<dbReference type="GO" id="GO:0019843">
    <property type="term" value="F:rRNA binding"/>
    <property type="evidence" value="ECO:0007669"/>
    <property type="project" value="UniProtKB-UniRule"/>
</dbReference>
<dbReference type="SUPFAM" id="SSF57716">
    <property type="entry name" value="Glucocorticoid receptor-like (DNA-binding domain)"/>
    <property type="match status" value="1"/>
</dbReference>
<evidence type="ECO:0000313" key="6">
    <source>
        <dbReference type="EMBL" id="ARQ82270.1"/>
    </source>
</evidence>
<comment type="function">
    <text evidence="5">Binds 16S rRNA, required for the assembly of 30S particles.</text>
</comment>
<dbReference type="Pfam" id="PF00253">
    <property type="entry name" value="Ribosomal_S14"/>
    <property type="match status" value="1"/>
</dbReference>
<geneLocation type="chloroplast" evidence="6"/>
<dbReference type="GO" id="GO:0003735">
    <property type="term" value="F:structural constituent of ribosome"/>
    <property type="evidence" value="ECO:0007669"/>
    <property type="project" value="InterPro"/>
</dbReference>
<dbReference type="InterPro" id="IPR018271">
    <property type="entry name" value="Ribosomal_uS14_CS"/>
</dbReference>
<accession>A0A1X9RQ36</accession>
<dbReference type="Gene3D" id="1.10.287.1480">
    <property type="match status" value="1"/>
</dbReference>
<proteinExistence type="inferred from homology"/>
<dbReference type="AlphaFoldDB" id="A0A1X9RQ36"/>
<dbReference type="GO" id="GO:0006412">
    <property type="term" value="P:translation"/>
    <property type="evidence" value="ECO:0007669"/>
    <property type="project" value="UniProtKB-UniRule"/>
</dbReference>
<dbReference type="GO" id="GO:0009507">
    <property type="term" value="C:chloroplast"/>
    <property type="evidence" value="ECO:0007669"/>
    <property type="project" value="UniProtKB-SubCell"/>
</dbReference>
<dbReference type="PANTHER" id="PTHR19836:SF19">
    <property type="entry name" value="SMALL RIBOSOMAL SUBUNIT PROTEIN US14M"/>
    <property type="match status" value="1"/>
</dbReference>
<keyword evidence="3 5" id="KW-0687">Ribonucleoprotein</keyword>
<comment type="subunit">
    <text evidence="5">Part of the 30S ribosomal subunit.</text>
</comment>
<sequence length="100" mass="11932">MSKKSLIEREKKRQKLVQKYLKKRKNIKSKIKKSSFLVEKFNLHRKLQRLPRNSSQTRLNNRCLFSGRPRGVFKDFGISRHFIRELAHEGLLPGVQKASW</sequence>
<name>A0A1X9RQ36_9CHLO</name>
<dbReference type="EMBL" id="KY509314">
    <property type="protein sequence ID" value="ARQ82270.1"/>
    <property type="molecule type" value="Genomic_DNA"/>
</dbReference>
<dbReference type="GO" id="GO:0015935">
    <property type="term" value="C:small ribosomal subunit"/>
    <property type="evidence" value="ECO:0007669"/>
    <property type="project" value="TreeGrafter"/>
</dbReference>
<protein>
    <recommendedName>
        <fullName evidence="4 5">Small ribosomal subunit protein uS14c</fullName>
    </recommendedName>
</protein>
<keyword evidence="2 5" id="KW-0689">Ribosomal protein</keyword>
<comment type="subcellular location">
    <subcellularLocation>
        <location evidence="5">Plastid</location>
        <location evidence="5">Chloroplast</location>
    </subcellularLocation>
</comment>
<evidence type="ECO:0000256" key="2">
    <source>
        <dbReference type="ARBA" id="ARBA00022980"/>
    </source>
</evidence>
<dbReference type="FunFam" id="1.10.287.1480:FF:000001">
    <property type="entry name" value="30S ribosomal protein S14"/>
    <property type="match status" value="1"/>
</dbReference>
<dbReference type="NCBIfam" id="NF006477">
    <property type="entry name" value="PRK08881.1"/>
    <property type="match status" value="1"/>
</dbReference>
<reference evidence="6" key="1">
    <citation type="journal article" date="2017" name="J. Phycol.">
        <title>Phylogenetic position of the coral symbiont Ostreobium (Ulvophyceae) inferred from chloroplast genome data.</title>
        <authorList>
            <person name="Verbruggen H."/>
            <person name="Marcelino V.R."/>
            <person name="Guiry M.D."/>
            <person name="Cremen M.C."/>
            <person name="Jackson C.J."/>
        </authorList>
    </citation>
    <scope>NUCLEOTIDE SEQUENCE</scope>
</reference>